<feature type="compositionally biased region" description="Basic and acidic residues" evidence="3">
    <location>
        <begin position="1088"/>
        <end position="1102"/>
    </location>
</feature>
<dbReference type="InterPro" id="IPR016024">
    <property type="entry name" value="ARM-type_fold"/>
</dbReference>
<organism evidence="7 8">
    <name type="scientific">Coffea arabica</name>
    <name type="common">Arabian coffee</name>
    <dbReference type="NCBI Taxonomy" id="13443"/>
    <lineage>
        <taxon>Eukaryota</taxon>
        <taxon>Viridiplantae</taxon>
        <taxon>Streptophyta</taxon>
        <taxon>Embryophyta</taxon>
        <taxon>Tracheophyta</taxon>
        <taxon>Spermatophyta</taxon>
        <taxon>Magnoliopsida</taxon>
        <taxon>eudicotyledons</taxon>
        <taxon>Gunneridae</taxon>
        <taxon>Pentapetalae</taxon>
        <taxon>asterids</taxon>
        <taxon>lamiids</taxon>
        <taxon>Gentianales</taxon>
        <taxon>Rubiaceae</taxon>
        <taxon>Ixoroideae</taxon>
        <taxon>Gardenieae complex</taxon>
        <taxon>Bertiereae - Coffeeae clade</taxon>
        <taxon>Coffeeae</taxon>
        <taxon>Coffea</taxon>
    </lineage>
</organism>
<evidence type="ECO:0000256" key="2">
    <source>
        <dbReference type="ARBA" id="ARBA00022737"/>
    </source>
</evidence>
<evidence type="ECO:0000313" key="8">
    <source>
        <dbReference type="RefSeq" id="XP_071909259.1"/>
    </source>
</evidence>
<dbReference type="Proteomes" id="UP001652660">
    <property type="component" value="Chromosome 6c"/>
</dbReference>
<evidence type="ECO:0000259" key="6">
    <source>
        <dbReference type="Pfam" id="PF25772"/>
    </source>
</evidence>
<comment type="similarity">
    <text evidence="1">Belongs to the RRP12 family.</text>
</comment>
<dbReference type="Pfam" id="PF08161">
    <property type="entry name" value="RRP12_HEAT"/>
    <property type="match status" value="1"/>
</dbReference>
<evidence type="ECO:0000313" key="7">
    <source>
        <dbReference type="Proteomes" id="UP001652660"/>
    </source>
</evidence>
<feature type="compositionally biased region" description="Polar residues" evidence="3">
    <location>
        <begin position="1022"/>
        <end position="1033"/>
    </location>
</feature>
<dbReference type="PANTHER" id="PTHR48412:SF1">
    <property type="entry name" value="ARM REPEAT SUPERFAMILY PROTEIN"/>
    <property type="match status" value="1"/>
</dbReference>
<dbReference type="RefSeq" id="XP_071909259.1">
    <property type="nucleotide sequence ID" value="XM_072053158.1"/>
</dbReference>
<feature type="domain" description="Stalled ribosome sensor GCN1-like HEAT repeats region" evidence="5">
    <location>
        <begin position="829"/>
        <end position="959"/>
    </location>
</feature>
<feature type="region of interest" description="Disordered" evidence="3">
    <location>
        <begin position="1011"/>
        <end position="1162"/>
    </location>
</feature>
<dbReference type="GeneID" id="113691668"/>
<dbReference type="Pfam" id="PF23271">
    <property type="entry name" value="HEAT_GCN1"/>
    <property type="match status" value="1"/>
</dbReference>
<name>A0ABM4UPP9_COFAR</name>
<accession>A0ABM4UPP9</accession>
<reference evidence="8" key="1">
    <citation type="submission" date="2025-08" db="UniProtKB">
        <authorList>
            <consortium name="RefSeq"/>
        </authorList>
    </citation>
    <scope>IDENTIFICATION</scope>
    <source>
        <tissue evidence="8">Leaves</tissue>
    </source>
</reference>
<dbReference type="InterPro" id="IPR012978">
    <property type="entry name" value="HEAT_RRP12"/>
</dbReference>
<dbReference type="Gene3D" id="1.25.10.10">
    <property type="entry name" value="Leucine-rich Repeat Variant"/>
    <property type="match status" value="1"/>
</dbReference>
<keyword evidence="2" id="KW-0677">Repeat</keyword>
<feature type="domain" description="RRP12 HEAT" evidence="4">
    <location>
        <begin position="350"/>
        <end position="646"/>
    </location>
</feature>
<evidence type="ECO:0000256" key="1">
    <source>
        <dbReference type="ARBA" id="ARBA00007690"/>
    </source>
</evidence>
<sequence>METFSNATDICQQLLHRYGNSAAPQHRHLCATAAATRSLIQSESLPLSPFSYFAATISTLSDQTELDPDAFAALSSFLSILLPLVPENAISPDKAKEAVEVVVEKINSDVNEVAPGNASARALVKSLGVLLGFCNLEDWDSVQLGFNSLLKFSIDKRPKVRKCAQDCIGAVFKSFKSCSVIKKASKSVNSLLKDHMPVAIKISYLKAADESKKDIMSKPEHQEVLYTLNMLKSIVPYLSVKVCIKILSQLVKLLKPESSALAQHVFEILQIMFETSSSEVIAPEAENIVKSLVSYISSQDKNPMDSVLFAATSLKDLINKIHASEMTDWINHLPSVIGSMAGLLRSEASALQASNILQELINIHIDGKVIVAIQGQVEDDEAIFIERTAVKSICGVFEDLLTAQVGIPNEQLLQVISVLFLKLREVSDVYLKSIVLKLAQMMTNDSGDSDTIHLKKCIGSAVIAMGPEKLLVLLPIALDTKDYSCSNTWLIPILKEYVVGSSLGFFMEYFVTLADSLQQESRKVKKSEIGKDLETYACNCWELLPSFCRFPTDTYQNFGALAKHLIPCIKDPPMLQIVAVALKELVDQNKKVLASDELPGAKSSKMKNPVQELKKDQIYSKKIASKNMRALASWSQILLQALIDIFFDLPPDRLEILKDAIGCLASITDPLTTKKIFISSLERLQLIKDLADSGEEEFHIKASVDNDETNATSREKDTERCILLKLASCFVDKASEELITLLFKFTKHALEVLEGTGQPEAYQTLSRIIEKHPSFCFSHFAELMDLLLNLKSPYNIDSLKSRFACLRTLFIHAVKEDLDDENTKAFLILNEIILALKDSAEEGRKAAYDVLTDISSSLRSTSCTISDGHFHNFITMVMAYLTGSSPHIRSGAVSALSVLVYNDTDLCLSVPDLIPSVLALLQSKAIEIIKAVLGFVKVLVSSLQENDLQKFLPDIVNGILPWSSVSRHHFRSKVTVILEIMVRKCRVAAIQSLAPQKYHDFLRSVLKNRHGKTSSKDAGITETESNPSDISQGSKHRWQKRKYEESTSSTKGGGLTGSRKRARHQRQKGDLPSAKKPFKPASSIKSQESVDREGDANHDRQNAKQSQWQRRDRKGSFMKGQSRGKRKRDFVETKLRNGKTHKPAAKLTNRKRVGKKQSKINK</sequence>
<dbReference type="SUPFAM" id="SSF48371">
    <property type="entry name" value="ARM repeat"/>
    <property type="match status" value="1"/>
</dbReference>
<dbReference type="InterPro" id="IPR011989">
    <property type="entry name" value="ARM-like"/>
</dbReference>
<dbReference type="InterPro" id="IPR057546">
    <property type="entry name" value="HEAT_GCN1"/>
</dbReference>
<evidence type="ECO:0000259" key="5">
    <source>
        <dbReference type="Pfam" id="PF23271"/>
    </source>
</evidence>
<dbReference type="PANTHER" id="PTHR48412">
    <property type="entry name" value="ARM REPEAT SUPERFAMILY PROTEIN"/>
    <property type="match status" value="1"/>
</dbReference>
<protein>
    <submittedName>
        <fullName evidence="8">Uncharacterized protein isoform X1</fullName>
    </submittedName>
</protein>
<dbReference type="Pfam" id="PF25772">
    <property type="entry name" value="HEAT_RRP12_N"/>
    <property type="match status" value="1"/>
</dbReference>
<evidence type="ECO:0000256" key="3">
    <source>
        <dbReference type="SAM" id="MobiDB-lite"/>
    </source>
</evidence>
<proteinExistence type="inferred from homology"/>
<evidence type="ECO:0000259" key="4">
    <source>
        <dbReference type="Pfam" id="PF08161"/>
    </source>
</evidence>
<feature type="compositionally biased region" description="Basic residues" evidence="3">
    <location>
        <begin position="1136"/>
        <end position="1162"/>
    </location>
</feature>
<feature type="domain" description="RRP12 N-terminal HEAT" evidence="6">
    <location>
        <begin position="3"/>
        <end position="280"/>
    </location>
</feature>
<dbReference type="InterPro" id="IPR057860">
    <property type="entry name" value="HEAT_RRP12_N"/>
</dbReference>
<keyword evidence="7" id="KW-1185">Reference proteome</keyword>
<gene>
    <name evidence="8" type="primary">LOC113691668</name>
</gene>